<comment type="caution">
    <text evidence="1">The sequence shown here is derived from an EMBL/GenBank/DDBJ whole genome shotgun (WGS) entry which is preliminary data.</text>
</comment>
<protein>
    <recommendedName>
        <fullName evidence="3">DUF2239 family protein</fullName>
    </recommendedName>
</protein>
<organism evidence="1 2">
    <name type="scientific">Kaistia geumhonensis</name>
    <dbReference type="NCBI Taxonomy" id="410839"/>
    <lineage>
        <taxon>Bacteria</taxon>
        <taxon>Pseudomonadati</taxon>
        <taxon>Pseudomonadota</taxon>
        <taxon>Alphaproteobacteria</taxon>
        <taxon>Hyphomicrobiales</taxon>
        <taxon>Kaistiaceae</taxon>
        <taxon>Kaistia</taxon>
    </lineage>
</organism>
<accession>A0ABU0M4V5</accession>
<dbReference type="Pfam" id="PF09998">
    <property type="entry name" value="DUF2239"/>
    <property type="match status" value="1"/>
</dbReference>
<evidence type="ECO:0000313" key="1">
    <source>
        <dbReference type="EMBL" id="MDQ0515995.1"/>
    </source>
</evidence>
<reference evidence="1 2" key="1">
    <citation type="submission" date="2023-07" db="EMBL/GenBank/DDBJ databases">
        <title>Genomic Encyclopedia of Type Strains, Phase IV (KMG-IV): sequencing the most valuable type-strain genomes for metagenomic binning, comparative biology and taxonomic classification.</title>
        <authorList>
            <person name="Goeker M."/>
        </authorList>
    </citation>
    <scope>NUCLEOTIDE SEQUENCE [LARGE SCALE GENOMIC DNA]</scope>
    <source>
        <strain evidence="1 2">B1-1</strain>
    </source>
</reference>
<keyword evidence="2" id="KW-1185">Reference proteome</keyword>
<dbReference type="RefSeq" id="WP_266280182.1">
    <property type="nucleotide sequence ID" value="NZ_JAPKNF010000001.1"/>
</dbReference>
<dbReference type="Proteomes" id="UP001223743">
    <property type="component" value="Unassembled WGS sequence"/>
</dbReference>
<evidence type="ECO:0008006" key="3">
    <source>
        <dbReference type="Google" id="ProtNLM"/>
    </source>
</evidence>
<dbReference type="EMBL" id="JAUSWJ010000001">
    <property type="protein sequence ID" value="MDQ0515995.1"/>
    <property type="molecule type" value="Genomic_DNA"/>
</dbReference>
<sequence>MTPDPNRTCTAFCGLKRIASGLLGDVVTAAKAALDRGETGAIAIFDDETSRPIEVDFRGSVEEVRARLTLGAPEAEAPRGPGRPKLGVVAREVTLLPRHWDWLAAQPGGASVALRRLVEAARRDGDGESRVRLSQEAANRFMTAMAGDRPGFEEAGRALFARDRARFHAETELWPEDIRDHARRLAEPALQEG</sequence>
<dbReference type="InterPro" id="IPR018715">
    <property type="entry name" value="DUF2239"/>
</dbReference>
<name>A0ABU0M4V5_9HYPH</name>
<proteinExistence type="predicted"/>
<gene>
    <name evidence="1" type="ORF">QO015_001608</name>
</gene>
<evidence type="ECO:0000313" key="2">
    <source>
        <dbReference type="Proteomes" id="UP001223743"/>
    </source>
</evidence>